<feature type="transmembrane region" description="Helical" evidence="12">
    <location>
        <begin position="497"/>
        <end position="515"/>
    </location>
</feature>
<feature type="transmembrane region" description="Helical" evidence="12">
    <location>
        <begin position="552"/>
        <end position="570"/>
    </location>
</feature>
<keyword evidence="8 12" id="KW-1133">Transmembrane helix</keyword>
<dbReference type="Gene3D" id="2.60.120.940">
    <property type="entry name" value="EmbC, C-terminal domain, subdomain 2"/>
    <property type="match status" value="1"/>
</dbReference>
<feature type="compositionally biased region" description="Pro residues" evidence="11">
    <location>
        <begin position="759"/>
        <end position="769"/>
    </location>
</feature>
<dbReference type="Gene3D" id="3.40.190.160">
    <property type="match status" value="1"/>
</dbReference>
<dbReference type="Proteomes" id="UP001231924">
    <property type="component" value="Unassembled WGS sequence"/>
</dbReference>
<evidence type="ECO:0000256" key="11">
    <source>
        <dbReference type="SAM" id="MobiDB-lite"/>
    </source>
</evidence>
<evidence type="ECO:0000259" key="13">
    <source>
        <dbReference type="Pfam" id="PF04602"/>
    </source>
</evidence>
<evidence type="ECO:0000259" key="14">
    <source>
        <dbReference type="Pfam" id="PF14896"/>
    </source>
</evidence>
<feature type="transmembrane region" description="Helical" evidence="12">
    <location>
        <begin position="527"/>
        <end position="546"/>
    </location>
</feature>
<comment type="caution">
    <text evidence="16">The sequence shown here is derived from an EMBL/GenBank/DDBJ whole genome shotgun (WGS) entry which is preliminary data.</text>
</comment>
<dbReference type="InterPro" id="IPR040920">
    <property type="entry name" value="Arabino_trans_N"/>
</dbReference>
<comment type="similarity">
    <text evidence="3">Belongs to the emb family.</text>
</comment>
<feature type="transmembrane region" description="Helical" evidence="12">
    <location>
        <begin position="200"/>
        <end position="222"/>
    </location>
</feature>
<sequence>MAVVEDTPVRVTEDPPPTTPRSTVRSGWFLAALAAVTVLLGVAIPFAPVTADDPVVSWPKAGEPATSTSVPLVPYRPLAMTAEVPCQALRGGGDALRTQPVSAGTPGRGLTFSNSGGRVTVTSDGATLVDEVLPLTGCTYRYDNDGTTTTLSRDGQQLYSAAGQAPQVAQLATDAPGTPGLSAMIHPDDRYSSVPSPLKLTLLILHVLALAATLVLATRRWWGRHDGGFVRPRFHGADVAVGVVSLAWVVLSPLQNDDSWYLLMARNAGATGFVGNQIYMFDATENPFVGSQYLMSMWGSVGNWLGMFGWGLLWMRILPMLLGLLTWFLLRGVLSTALGRIERRRWVPWTLLGAHLAWFLPYGMALRPEVFIVPVFAAVLLLAEIARRRDAVGPLIPATALAALCVTISPSGLVAAAPVVVTLPWVFRWLRTTTWRTRLGVVGAVVAAGTIAIPVGFGDATLGDVVEATGVHSWYYVTFPWYEEWAHYRTLIETGTWGRRLPVLLTLVLLVIVSIGSGRRGRSDGPIHAYTLSTAVTTAVALFLLALGPTKWVNHFGAIAAPGTLLLALAMLQTPLPRRPGALVTGAGVALLTGATVLGFAGPNTWKPYSDRGQPFGKHLDPDLSMLDMEGLAPHIGPFYLRQFFWWIALAVLAAVFVAWRRRQRRRTHGITPDRAVLVPAVVMTALLMVAVMVYAPVIQAPGWSVAGAQLQALAGRPCQLSNSVEVMERAPTDLGGPATPAVGTGDFVLTEPGNGGPDDPPVPPPGPAPAGSGPTMWHDAVTTDPGLPQQGTGLGTLTTGWYPVPAESTATHVVVPVAGNDPDKQRVVVEFGYGPAAAPSRTTAVTVNPANGLTARQWQEVPVLLPGDRPSTVRIVAEDQVAGPDTALAVAPPHLAAMQPVQTLTGPDSSGNGPASGPPVFADQLSAVLWPCVNQVAVAHGIAPTPTVRLQAAENTPEFILTNPTYESWGGTMVQSERTWATVRIYSTVTAGGPPTLQWGNVDRIVYDHPTDNYDLTVGSVTRGGLTRFPTLASEAYSGREYLG</sequence>
<organism evidence="16 17">
    <name type="scientific">Actinomycetospora termitidis</name>
    <dbReference type="NCBI Taxonomy" id="3053470"/>
    <lineage>
        <taxon>Bacteria</taxon>
        <taxon>Bacillati</taxon>
        <taxon>Actinomycetota</taxon>
        <taxon>Actinomycetes</taxon>
        <taxon>Pseudonocardiales</taxon>
        <taxon>Pseudonocardiaceae</taxon>
        <taxon>Actinomycetospora</taxon>
    </lineage>
</organism>
<dbReference type="Pfam" id="PF14896">
    <property type="entry name" value="Arabino_trans_C"/>
    <property type="match status" value="1"/>
</dbReference>
<feature type="domain" description="Arabinosyltransferase C-terminal" evidence="14">
    <location>
        <begin position="795"/>
        <end position="1028"/>
    </location>
</feature>
<evidence type="ECO:0000313" key="17">
    <source>
        <dbReference type="Proteomes" id="UP001231924"/>
    </source>
</evidence>
<dbReference type="InterPro" id="IPR027451">
    <property type="entry name" value="EmbABC_dom1"/>
</dbReference>
<evidence type="ECO:0000256" key="4">
    <source>
        <dbReference type="ARBA" id="ARBA00022475"/>
    </source>
</evidence>
<feature type="domain" description="Arabinofuranosyltransferase central" evidence="13">
    <location>
        <begin position="195"/>
        <end position="618"/>
    </location>
</feature>
<feature type="transmembrane region" description="Helical" evidence="12">
    <location>
        <begin position="676"/>
        <end position="696"/>
    </location>
</feature>
<feature type="transmembrane region" description="Helical" evidence="12">
    <location>
        <begin position="346"/>
        <end position="364"/>
    </location>
</feature>
<evidence type="ECO:0000256" key="9">
    <source>
        <dbReference type="ARBA" id="ARBA00023136"/>
    </source>
</evidence>
<reference evidence="16 17" key="1">
    <citation type="submission" date="2023-06" db="EMBL/GenBank/DDBJ databases">
        <title>Actinomycetospora Odt1-22.</title>
        <authorList>
            <person name="Supong K."/>
        </authorList>
    </citation>
    <scope>NUCLEOTIDE SEQUENCE [LARGE SCALE GENOMIC DNA]</scope>
    <source>
        <strain evidence="16 17">Odt1-22</strain>
    </source>
</reference>
<evidence type="ECO:0000256" key="12">
    <source>
        <dbReference type="SAM" id="Phobius"/>
    </source>
</evidence>
<feature type="domain" description="Arabinosyltransferas concanavalin like" evidence="15">
    <location>
        <begin position="56"/>
        <end position="190"/>
    </location>
</feature>
<accession>A0ABT7M4F3</accession>
<keyword evidence="9 12" id="KW-0472">Membrane</keyword>
<keyword evidence="10" id="KW-0961">Cell wall biogenesis/degradation</keyword>
<gene>
    <name evidence="16" type="ORF">QRT03_01605</name>
</gene>
<comment type="subcellular location">
    <subcellularLocation>
        <location evidence="2">Cell membrane</location>
        <topology evidence="2">Multi-pass membrane protein</topology>
    </subcellularLocation>
</comment>
<feature type="transmembrane region" description="Helical" evidence="12">
    <location>
        <begin position="582"/>
        <end position="602"/>
    </location>
</feature>
<evidence type="ECO:0000259" key="15">
    <source>
        <dbReference type="Pfam" id="PF17689"/>
    </source>
</evidence>
<comment type="function">
    <text evidence="1">Arabinosyl transferase responsible for the polymerization of arabinose into the arabinan of arabinogalactan.</text>
</comment>
<dbReference type="Gene3D" id="2.60.120.610">
    <property type="entry name" value="arabinofuranosyltransferase like domain"/>
    <property type="match status" value="1"/>
</dbReference>
<feature type="transmembrane region" description="Helical" evidence="12">
    <location>
        <begin position="28"/>
        <end position="47"/>
    </location>
</feature>
<evidence type="ECO:0000256" key="2">
    <source>
        <dbReference type="ARBA" id="ARBA00004651"/>
    </source>
</evidence>
<keyword evidence="5" id="KW-0328">Glycosyltransferase</keyword>
<dbReference type="InterPro" id="IPR007680">
    <property type="entry name" value="Arabino_trans_central"/>
</dbReference>
<feature type="transmembrane region" description="Helical" evidence="12">
    <location>
        <begin position="313"/>
        <end position="334"/>
    </location>
</feature>
<proteinExistence type="inferred from homology"/>
<evidence type="ECO:0000313" key="16">
    <source>
        <dbReference type="EMBL" id="MDL5154637.1"/>
    </source>
</evidence>
<keyword evidence="17" id="KW-1185">Reference proteome</keyword>
<evidence type="ECO:0000256" key="6">
    <source>
        <dbReference type="ARBA" id="ARBA00022679"/>
    </source>
</evidence>
<dbReference type="RefSeq" id="WP_286050671.1">
    <property type="nucleotide sequence ID" value="NZ_JASVWF010000001.1"/>
</dbReference>
<feature type="transmembrane region" description="Helical" evidence="12">
    <location>
        <begin position="234"/>
        <end position="254"/>
    </location>
</feature>
<dbReference type="Pfam" id="PF04602">
    <property type="entry name" value="Arabinose_trans"/>
    <property type="match status" value="1"/>
</dbReference>
<feature type="transmembrane region" description="Helical" evidence="12">
    <location>
        <begin position="644"/>
        <end position="660"/>
    </location>
</feature>
<feature type="region of interest" description="Disordered" evidence="11">
    <location>
        <begin position="748"/>
        <end position="777"/>
    </location>
</feature>
<keyword evidence="6" id="KW-0808">Transferase</keyword>
<evidence type="ECO:0000256" key="8">
    <source>
        <dbReference type="ARBA" id="ARBA00022989"/>
    </source>
</evidence>
<dbReference type="InterPro" id="IPR032731">
    <property type="entry name" value="Arabino_trans_C"/>
</dbReference>
<name>A0ABT7M4F3_9PSEU</name>
<dbReference type="Pfam" id="PF17689">
    <property type="entry name" value="Arabino_trans_N"/>
    <property type="match status" value="1"/>
</dbReference>
<protein>
    <submittedName>
        <fullName evidence="16">Arabinosyltransferase domain-containing protein</fullName>
    </submittedName>
</protein>
<evidence type="ECO:0000256" key="10">
    <source>
        <dbReference type="ARBA" id="ARBA00023316"/>
    </source>
</evidence>
<feature type="transmembrane region" description="Helical" evidence="12">
    <location>
        <begin position="398"/>
        <end position="427"/>
    </location>
</feature>
<evidence type="ECO:0000256" key="5">
    <source>
        <dbReference type="ARBA" id="ARBA00022676"/>
    </source>
</evidence>
<feature type="region of interest" description="Disordered" evidence="11">
    <location>
        <begin position="1"/>
        <end position="22"/>
    </location>
</feature>
<evidence type="ECO:0000256" key="3">
    <source>
        <dbReference type="ARBA" id="ARBA00008195"/>
    </source>
</evidence>
<dbReference type="EMBL" id="JASVWF010000001">
    <property type="protein sequence ID" value="MDL5154637.1"/>
    <property type="molecule type" value="Genomic_DNA"/>
</dbReference>
<dbReference type="InterPro" id="IPR042486">
    <property type="entry name" value="Arabino_trans_C_2"/>
</dbReference>
<evidence type="ECO:0000256" key="7">
    <source>
        <dbReference type="ARBA" id="ARBA00022692"/>
    </source>
</evidence>
<keyword evidence="7 12" id="KW-0812">Transmembrane</keyword>
<evidence type="ECO:0000256" key="1">
    <source>
        <dbReference type="ARBA" id="ARBA00003001"/>
    </source>
</evidence>
<keyword evidence="4" id="KW-1003">Cell membrane</keyword>